<name>A0A7U7G8K4_9GAMM</name>
<accession>A0A7U7G8K4</accession>
<keyword evidence="1" id="KW-1133">Transmembrane helix</keyword>
<comment type="caution">
    <text evidence="2">The sequence shown here is derived from an EMBL/GenBank/DDBJ whole genome shotgun (WGS) entry which is preliminary data.</text>
</comment>
<dbReference type="OrthoDB" id="9182865at2"/>
<dbReference type="AlphaFoldDB" id="A0A7U7G8K4"/>
<protein>
    <recommendedName>
        <fullName evidence="4">DUF2335 domain-containing protein</fullName>
    </recommendedName>
</protein>
<evidence type="ECO:0000313" key="2">
    <source>
        <dbReference type="EMBL" id="CDH43853.1"/>
    </source>
</evidence>
<dbReference type="Pfam" id="PF10097">
    <property type="entry name" value="DUF2335"/>
    <property type="match status" value="1"/>
</dbReference>
<evidence type="ECO:0008006" key="4">
    <source>
        <dbReference type="Google" id="ProtNLM"/>
    </source>
</evidence>
<proteinExistence type="predicted"/>
<evidence type="ECO:0000313" key="3">
    <source>
        <dbReference type="Proteomes" id="UP000019184"/>
    </source>
</evidence>
<dbReference type="Proteomes" id="UP000019184">
    <property type="component" value="Unassembled WGS sequence"/>
</dbReference>
<sequence>MFGNATNFHPGEAIRLTGKDENPLVSADTDEIDADALPPATERAITRKFNTLIAHQSFSGPTPPPDCLRQYDEIVPGAAKDIIEEFKANGAHQRAMDKALLNAASGRDRRTQWMAFSLVILGFILIMALAHTSHDWVAAVVAGSLLGAVVTGFLQGKKSTKDRPTQEDEASDD</sequence>
<keyword evidence="3" id="KW-1185">Reference proteome</keyword>
<reference evidence="2 3" key="1">
    <citation type="journal article" date="2014" name="ISME J.">
        <title>Candidatus Competibacter-lineage genomes retrieved from metagenomes reveal functional metabolic diversity.</title>
        <authorList>
            <person name="McIlroy S.J."/>
            <person name="Albertsen M."/>
            <person name="Andresen E.K."/>
            <person name="Saunders A.M."/>
            <person name="Kristiansen R."/>
            <person name="Stokholm-Bjerregaard M."/>
            <person name="Nielsen K.L."/>
            <person name="Nielsen P.H."/>
        </authorList>
    </citation>
    <scope>NUCLEOTIDE SEQUENCE [LARGE SCALE GENOMIC DNA]</scope>
    <source>
        <strain evidence="2 3">Run_B_J11</strain>
    </source>
</reference>
<evidence type="ECO:0000256" key="1">
    <source>
        <dbReference type="SAM" id="Phobius"/>
    </source>
</evidence>
<feature type="transmembrane region" description="Helical" evidence="1">
    <location>
        <begin position="113"/>
        <end position="130"/>
    </location>
</feature>
<feature type="transmembrane region" description="Helical" evidence="1">
    <location>
        <begin position="136"/>
        <end position="154"/>
    </location>
</feature>
<organism evidence="2 3">
    <name type="scientific">Candidatus Contendobacter odensis Run_B_J11</name>
    <dbReference type="NCBI Taxonomy" id="1400861"/>
    <lineage>
        <taxon>Bacteria</taxon>
        <taxon>Pseudomonadati</taxon>
        <taxon>Pseudomonadota</taxon>
        <taxon>Gammaproteobacteria</taxon>
        <taxon>Candidatus Competibacteraceae</taxon>
        <taxon>Candidatus Contendibacter</taxon>
    </lineage>
</organism>
<keyword evidence="1" id="KW-0812">Transmembrane</keyword>
<dbReference type="EMBL" id="CBTK010000043">
    <property type="protein sequence ID" value="CDH43853.1"/>
    <property type="molecule type" value="Genomic_DNA"/>
</dbReference>
<gene>
    <name evidence="2" type="ORF">BN874_1370018</name>
</gene>
<keyword evidence="1" id="KW-0472">Membrane</keyword>
<dbReference type="InterPro" id="IPR019284">
    <property type="entry name" value="RP532"/>
</dbReference>